<evidence type="ECO:0000313" key="2">
    <source>
        <dbReference type="EMBL" id="NHF58550.1"/>
    </source>
</evidence>
<sequence>MKRITTLLLAVLLMASCSKGSDDIVNVELEGKWELTNAFCFCFFDPDTDFSVHGISFEGSMLTVTNSEELRFLGASGTYSYAADGNLITLENGNQYRYVIEDNVLRLTYVDNPDIADDELVLEYIRD</sequence>
<proteinExistence type="predicted"/>
<accession>A0A967ASA4</accession>
<feature type="signal peptide" evidence="1">
    <location>
        <begin position="1"/>
        <end position="20"/>
    </location>
</feature>
<dbReference type="RefSeq" id="WP_152573037.1">
    <property type="nucleotide sequence ID" value="NZ_VIKU02000001.1"/>
</dbReference>
<name>A0A967ASA4_9FLAO</name>
<dbReference type="Proteomes" id="UP000707206">
    <property type="component" value="Unassembled WGS sequence"/>
</dbReference>
<reference evidence="2" key="1">
    <citation type="submission" date="2019-07" db="EMBL/GenBank/DDBJ databases">
        <authorList>
            <person name="De-Chao Zhang Q."/>
        </authorList>
    </citation>
    <scope>NUCLEOTIDE SEQUENCE</scope>
    <source>
        <strain evidence="2">TP-CH-4</strain>
    </source>
</reference>
<evidence type="ECO:0000313" key="3">
    <source>
        <dbReference type="Proteomes" id="UP000707206"/>
    </source>
</evidence>
<keyword evidence="3" id="KW-1185">Reference proteome</keyword>
<dbReference type="AlphaFoldDB" id="A0A967ASA4"/>
<keyword evidence="1" id="KW-0732">Signal</keyword>
<dbReference type="EMBL" id="VIKU02000001">
    <property type="protein sequence ID" value="NHF58550.1"/>
    <property type="molecule type" value="Genomic_DNA"/>
</dbReference>
<feature type="chain" id="PRO_5037996541" evidence="1">
    <location>
        <begin position="21"/>
        <end position="127"/>
    </location>
</feature>
<reference evidence="2" key="2">
    <citation type="submission" date="2020-03" db="EMBL/GenBank/DDBJ databases">
        <title>Flavobacteriaceae bacterium strain TP-CH-4, a member of the family Flavobacteriaceae isolated from a deep-sea seamount.</title>
        <authorList>
            <person name="Zhang D.-C."/>
        </authorList>
    </citation>
    <scope>NUCLEOTIDE SEQUENCE</scope>
    <source>
        <strain evidence="2">TP-CH-4</strain>
    </source>
</reference>
<organism evidence="2 3">
    <name type="scientific">Pelagihabitans pacificus</name>
    <dbReference type="NCBI Taxonomy" id="2696054"/>
    <lineage>
        <taxon>Bacteria</taxon>
        <taxon>Pseudomonadati</taxon>
        <taxon>Bacteroidota</taxon>
        <taxon>Flavobacteriia</taxon>
        <taxon>Flavobacteriales</taxon>
        <taxon>Flavobacteriaceae</taxon>
        <taxon>Pelagihabitans</taxon>
    </lineage>
</organism>
<gene>
    <name evidence="2" type="ORF">FK220_004325</name>
</gene>
<comment type="caution">
    <text evidence="2">The sequence shown here is derived from an EMBL/GenBank/DDBJ whole genome shotgun (WGS) entry which is preliminary data.</text>
</comment>
<dbReference type="PROSITE" id="PS51257">
    <property type="entry name" value="PROKAR_LIPOPROTEIN"/>
    <property type="match status" value="1"/>
</dbReference>
<evidence type="ECO:0000256" key="1">
    <source>
        <dbReference type="SAM" id="SignalP"/>
    </source>
</evidence>
<protein>
    <submittedName>
        <fullName evidence="2">Copper resistance protein NlpE</fullName>
    </submittedName>
</protein>